<feature type="transmembrane region" description="Helical" evidence="9">
    <location>
        <begin position="115"/>
        <end position="135"/>
    </location>
</feature>
<sequence length="483" mass="52592" precursor="true">MNWLLALASAGMLVLAFPQFSLVWLAPVALAPLLVAVAREPEWKRRFLLGWAAGVVYWFGVCYWIQFVLAVHGGVGNAAGWALFLLFCVLKAIHMGVFAVFAGMLMQRWWATPTVAALWVAVEATHGSLGFAWLALGNAGIDMASPLRLAPITGVYGISFVFALMGTAVALVVLRRPRRELLWITPILLLPLLPQMPAAERGREAALLLQPNISETEQWTAESLDQLKRRQVMLSLRGALGEPQPPSIIVWPEVPAPFYYTEDPAFRGYVNSLARTAKAYVLAGIVAHTPGGVPLNSAALISPEGTLVSRYDKVNLVPFGEFVPWPFGLAANKISTEVGDFAAGSQVVVSPVGSHRIGTFICYESVFPGFVRKFAAGGAEVLFNISNDGWFGKSAARWQHVNIVRMRAAENRRWILRSTNDGITAAIDPAGRLRGTLPPFVESASYTGFSYQSGQTIYTRFGDWFALLCGAIAIFGLVAERVT</sequence>
<dbReference type="InterPro" id="IPR003010">
    <property type="entry name" value="C-N_Hydrolase"/>
</dbReference>
<dbReference type="eggNOG" id="COG0815">
    <property type="taxonomic scope" value="Bacteria"/>
</dbReference>
<name>Q028Q8_SOLUE</name>
<feature type="transmembrane region" description="Helical" evidence="9">
    <location>
        <begin position="47"/>
        <end position="66"/>
    </location>
</feature>
<dbReference type="FunCoup" id="Q028Q8">
    <property type="interactions" value="356"/>
</dbReference>
<keyword evidence="11" id="KW-0449">Lipoprotein</keyword>
<dbReference type="InterPro" id="IPR045378">
    <property type="entry name" value="LNT_N"/>
</dbReference>
<keyword evidence="4 9" id="KW-0808">Transferase</keyword>
<dbReference type="Pfam" id="PF00795">
    <property type="entry name" value="CN_hydrolase"/>
    <property type="match status" value="1"/>
</dbReference>
<dbReference type="EMBL" id="CP000473">
    <property type="protein sequence ID" value="ABJ82494.1"/>
    <property type="molecule type" value="Genomic_DNA"/>
</dbReference>
<dbReference type="OrthoDB" id="9811121at2"/>
<comment type="catalytic activity">
    <reaction evidence="9">
        <text>N-terminal S-1,2-diacyl-sn-glyceryl-L-cysteinyl-[lipoprotein] + a glycerophospholipid = N-acyl-S-1,2-diacyl-sn-glyceryl-L-cysteinyl-[lipoprotein] + a 2-acyl-sn-glycero-3-phospholipid + H(+)</text>
        <dbReference type="Rhea" id="RHEA:48228"/>
        <dbReference type="Rhea" id="RHEA-COMP:14681"/>
        <dbReference type="Rhea" id="RHEA-COMP:14684"/>
        <dbReference type="ChEBI" id="CHEBI:15378"/>
        <dbReference type="ChEBI" id="CHEBI:136912"/>
        <dbReference type="ChEBI" id="CHEBI:140656"/>
        <dbReference type="ChEBI" id="CHEBI:140657"/>
        <dbReference type="ChEBI" id="CHEBI:140660"/>
        <dbReference type="EC" id="2.3.1.269"/>
    </reaction>
</comment>
<keyword evidence="3 9" id="KW-1003">Cell membrane</keyword>
<dbReference type="AlphaFoldDB" id="Q028Q8"/>
<dbReference type="SUPFAM" id="SSF56317">
    <property type="entry name" value="Carbon-nitrogen hydrolase"/>
    <property type="match status" value="1"/>
</dbReference>
<dbReference type="PANTHER" id="PTHR38686:SF1">
    <property type="entry name" value="APOLIPOPROTEIN N-ACYLTRANSFERASE"/>
    <property type="match status" value="1"/>
</dbReference>
<feature type="transmembrane region" description="Helical" evidence="9">
    <location>
        <begin position="12"/>
        <end position="35"/>
    </location>
</feature>
<dbReference type="EC" id="2.3.1.269" evidence="9"/>
<dbReference type="KEGG" id="sus:Acid_1502"/>
<dbReference type="GO" id="GO:0016410">
    <property type="term" value="F:N-acyltransferase activity"/>
    <property type="evidence" value="ECO:0007669"/>
    <property type="project" value="UniProtKB-UniRule"/>
</dbReference>
<feature type="domain" description="CN hydrolase" evidence="10">
    <location>
        <begin position="209"/>
        <end position="453"/>
    </location>
</feature>
<dbReference type="UniPathway" id="UPA00666"/>
<dbReference type="InterPro" id="IPR036526">
    <property type="entry name" value="C-N_Hydrolase_sf"/>
</dbReference>
<evidence type="ECO:0000256" key="5">
    <source>
        <dbReference type="ARBA" id="ARBA00022692"/>
    </source>
</evidence>
<evidence type="ECO:0000256" key="8">
    <source>
        <dbReference type="ARBA" id="ARBA00023315"/>
    </source>
</evidence>
<comment type="similarity">
    <text evidence="2 9">Belongs to the CN hydrolase family. Apolipoprotein N-acyltransferase subfamily.</text>
</comment>
<dbReference type="InterPro" id="IPR004563">
    <property type="entry name" value="Apolipo_AcylTrfase"/>
</dbReference>
<evidence type="ECO:0000256" key="6">
    <source>
        <dbReference type="ARBA" id="ARBA00022989"/>
    </source>
</evidence>
<comment type="subcellular location">
    <subcellularLocation>
        <location evidence="1 9">Cell membrane</location>
        <topology evidence="1 9">Multi-pass membrane protein</topology>
    </subcellularLocation>
</comment>
<dbReference type="PROSITE" id="PS50263">
    <property type="entry name" value="CN_HYDROLASE"/>
    <property type="match status" value="1"/>
</dbReference>
<dbReference type="HOGENOM" id="CLU_019563_1_2_0"/>
<comment type="function">
    <text evidence="9">Catalyzes the phospholipid dependent N-acylation of the N-terminal cysteine of apolipoprotein, the last step in lipoprotein maturation.</text>
</comment>
<evidence type="ECO:0000259" key="10">
    <source>
        <dbReference type="PROSITE" id="PS50263"/>
    </source>
</evidence>
<dbReference type="GO" id="GO:0005886">
    <property type="term" value="C:plasma membrane"/>
    <property type="evidence" value="ECO:0007669"/>
    <property type="project" value="UniProtKB-SubCell"/>
</dbReference>
<evidence type="ECO:0000256" key="4">
    <source>
        <dbReference type="ARBA" id="ARBA00022679"/>
    </source>
</evidence>
<dbReference type="PANTHER" id="PTHR38686">
    <property type="entry name" value="APOLIPOPROTEIN N-ACYLTRANSFERASE"/>
    <property type="match status" value="1"/>
</dbReference>
<evidence type="ECO:0000256" key="1">
    <source>
        <dbReference type="ARBA" id="ARBA00004651"/>
    </source>
</evidence>
<comment type="pathway">
    <text evidence="9">Protein modification; lipoprotein biosynthesis (N-acyl transfer).</text>
</comment>
<accession>Q028Q8</accession>
<keyword evidence="6 9" id="KW-1133">Transmembrane helix</keyword>
<dbReference type="InParanoid" id="Q028Q8"/>
<dbReference type="HAMAP" id="MF_01148">
    <property type="entry name" value="Lnt"/>
    <property type="match status" value="1"/>
</dbReference>
<feature type="transmembrane region" description="Helical" evidence="9">
    <location>
        <begin position="461"/>
        <end position="479"/>
    </location>
</feature>
<evidence type="ECO:0000313" key="11">
    <source>
        <dbReference type="EMBL" id="ABJ82494.1"/>
    </source>
</evidence>
<keyword evidence="5 9" id="KW-0812">Transmembrane</keyword>
<dbReference type="CDD" id="cd07571">
    <property type="entry name" value="ALP_N-acyl_transferase"/>
    <property type="match status" value="1"/>
</dbReference>
<dbReference type="Gene3D" id="3.60.110.10">
    <property type="entry name" value="Carbon-nitrogen hydrolase"/>
    <property type="match status" value="1"/>
</dbReference>
<protein>
    <recommendedName>
        <fullName evidence="9">Apolipoprotein N-acyltransferase</fullName>
        <shortName evidence="9">ALP N-acyltransferase</shortName>
        <ecNumber evidence="9">2.3.1.269</ecNumber>
    </recommendedName>
</protein>
<proteinExistence type="inferred from homology"/>
<dbReference type="Pfam" id="PF20154">
    <property type="entry name" value="LNT_N"/>
    <property type="match status" value="1"/>
</dbReference>
<dbReference type="STRING" id="234267.Acid_1502"/>
<evidence type="ECO:0000256" key="7">
    <source>
        <dbReference type="ARBA" id="ARBA00023136"/>
    </source>
</evidence>
<evidence type="ECO:0000256" key="2">
    <source>
        <dbReference type="ARBA" id="ARBA00010065"/>
    </source>
</evidence>
<feature type="transmembrane region" description="Helical" evidence="9">
    <location>
        <begin position="155"/>
        <end position="174"/>
    </location>
</feature>
<gene>
    <name evidence="9" type="primary">lnt</name>
    <name evidence="11" type="ordered locus">Acid_1502</name>
</gene>
<keyword evidence="7 9" id="KW-0472">Membrane</keyword>
<feature type="transmembrane region" description="Helical" evidence="9">
    <location>
        <begin position="78"/>
        <end position="103"/>
    </location>
</feature>
<dbReference type="GO" id="GO:0042158">
    <property type="term" value="P:lipoprotein biosynthetic process"/>
    <property type="evidence" value="ECO:0007669"/>
    <property type="project" value="UniProtKB-UniRule"/>
</dbReference>
<keyword evidence="8 9" id="KW-0012">Acyltransferase</keyword>
<dbReference type="NCBIfam" id="TIGR00546">
    <property type="entry name" value="lnt"/>
    <property type="match status" value="1"/>
</dbReference>
<evidence type="ECO:0000256" key="3">
    <source>
        <dbReference type="ARBA" id="ARBA00022475"/>
    </source>
</evidence>
<evidence type="ECO:0000256" key="9">
    <source>
        <dbReference type="HAMAP-Rule" id="MF_01148"/>
    </source>
</evidence>
<reference evidence="11" key="1">
    <citation type="submission" date="2006-10" db="EMBL/GenBank/DDBJ databases">
        <title>Complete sequence of Solibacter usitatus Ellin6076.</title>
        <authorList>
            <consortium name="US DOE Joint Genome Institute"/>
            <person name="Copeland A."/>
            <person name="Lucas S."/>
            <person name="Lapidus A."/>
            <person name="Barry K."/>
            <person name="Detter J.C."/>
            <person name="Glavina del Rio T."/>
            <person name="Hammon N."/>
            <person name="Israni S."/>
            <person name="Dalin E."/>
            <person name="Tice H."/>
            <person name="Pitluck S."/>
            <person name="Thompson L.S."/>
            <person name="Brettin T."/>
            <person name="Bruce D."/>
            <person name="Han C."/>
            <person name="Tapia R."/>
            <person name="Gilna P."/>
            <person name="Schmutz J."/>
            <person name="Larimer F."/>
            <person name="Land M."/>
            <person name="Hauser L."/>
            <person name="Kyrpides N."/>
            <person name="Mikhailova N."/>
            <person name="Janssen P.H."/>
            <person name="Kuske C.R."/>
            <person name="Richardson P."/>
        </authorList>
    </citation>
    <scope>NUCLEOTIDE SEQUENCE</scope>
    <source>
        <strain evidence="11">Ellin6076</strain>
    </source>
</reference>
<organism evidence="11">
    <name type="scientific">Solibacter usitatus (strain Ellin6076)</name>
    <dbReference type="NCBI Taxonomy" id="234267"/>
    <lineage>
        <taxon>Bacteria</taxon>
        <taxon>Pseudomonadati</taxon>
        <taxon>Acidobacteriota</taxon>
        <taxon>Terriglobia</taxon>
        <taxon>Bryobacterales</taxon>
        <taxon>Solibacteraceae</taxon>
        <taxon>Candidatus Solibacter</taxon>
    </lineage>
</organism>